<keyword evidence="1" id="KW-0175">Coiled coil</keyword>
<feature type="region of interest" description="Disordered" evidence="2">
    <location>
        <begin position="669"/>
        <end position="761"/>
    </location>
</feature>
<dbReference type="EMBL" id="JAQGDS010000001">
    <property type="protein sequence ID" value="KAJ6264411.1"/>
    <property type="molecule type" value="Genomic_DNA"/>
</dbReference>
<protein>
    <submittedName>
        <fullName evidence="3">Uncharacterized protein</fullName>
    </submittedName>
</protein>
<keyword evidence="4" id="KW-1185">Reference proteome</keyword>
<feature type="compositionally biased region" description="Basic residues" evidence="2">
    <location>
        <begin position="381"/>
        <end position="390"/>
    </location>
</feature>
<feature type="compositionally biased region" description="Polar residues" evidence="2">
    <location>
        <begin position="719"/>
        <end position="738"/>
    </location>
</feature>
<feature type="coiled-coil region" evidence="1">
    <location>
        <begin position="104"/>
        <end position="267"/>
    </location>
</feature>
<evidence type="ECO:0000313" key="3">
    <source>
        <dbReference type="EMBL" id="KAJ6264411.1"/>
    </source>
</evidence>
<reference evidence="3" key="1">
    <citation type="submission" date="2023-01" db="EMBL/GenBank/DDBJ databases">
        <title>The chitinases involved in constricting ring structure development in the nematode-trapping fungus Drechslerella dactyloides.</title>
        <authorList>
            <person name="Wang R."/>
            <person name="Zhang L."/>
            <person name="Tang P."/>
            <person name="Li S."/>
            <person name="Liang L."/>
        </authorList>
    </citation>
    <scope>NUCLEOTIDE SEQUENCE</scope>
    <source>
        <strain evidence="3">YMF1.00031</strain>
    </source>
</reference>
<sequence>MSSPSGPRRILHARTFTDRTSLDAIAEYTKNKRLDRHNYPPASTSSAGGTPTFYNNSTASSFDGRAGGVSSVGTGSRPRSPAHEVHCCCGRQSCEARVKNISVLEELEENLQTAAQLGQALLRRADEAEKIRSDMASKISSLEEQNKHLELENTLSIDRNRDLLNNLETLNDSVVQADSKVRELTADLDETRAELDRVSARAARAEILEAQLSVLETEQDDLRRNLSLTLEDERNAAARWQKAERQVADLQDQYNRLETEYLQERAKTQKLSGKTSSRKSIRELHFPASKMEGAAISNFMKEILQDNQQLQAGTTELRQMLMIAQDEIGALREQVLLTQKPDLSDLGRSPLSYEFDGYRKLSQELHVHHHHHVLTPEKKGSVRKVKRRVKGAYSKSSAGSSPVPPAWAAFEQPSPQPQQEEEEQTTPTKRPSIQPNPFSNHTRISSVSNTTVVSETAPSTYRDASIFDRSFAVDDSRPTSAGSLGPGTPISPITMEKRRGAGPRHASFNPPPFSALNEEEFPDTHVPIESGESTEDSPLPSAEDPSSVVSDASPQFPADLSPRNEEEDESDIPDAFELSTPSPFLATTIPGRKLIRSASHESLLVPETEPIDIYSTSTPKGAKAPISISSSSNAFSTLEAVMTPVTAQNTPARYSSRTYNRLLLSSVGVNAPKTPSPQPKPQQRGVGSWLWGKFGGVKTQNPESATSSLARHVEAADDSSVTTLSENGGDSSVQSPANSIKKASHITPSSSPAKKPIRPPVGLMLKKSAPIVLATPVDEESLAEVLAE</sequence>
<name>A0AAD6J5F9_DREDA</name>
<feature type="compositionally biased region" description="Polar residues" evidence="2">
    <location>
        <begin position="41"/>
        <end position="61"/>
    </location>
</feature>
<gene>
    <name evidence="3" type="ORF">Dda_0557</name>
</gene>
<organism evidence="3 4">
    <name type="scientific">Drechslerella dactyloides</name>
    <name type="common">Nematode-trapping fungus</name>
    <name type="synonym">Arthrobotrys dactyloides</name>
    <dbReference type="NCBI Taxonomy" id="74499"/>
    <lineage>
        <taxon>Eukaryota</taxon>
        <taxon>Fungi</taxon>
        <taxon>Dikarya</taxon>
        <taxon>Ascomycota</taxon>
        <taxon>Pezizomycotina</taxon>
        <taxon>Orbiliomycetes</taxon>
        <taxon>Orbiliales</taxon>
        <taxon>Orbiliaceae</taxon>
        <taxon>Drechslerella</taxon>
    </lineage>
</organism>
<feature type="compositionally biased region" description="Low complexity" evidence="2">
    <location>
        <begin position="392"/>
        <end position="413"/>
    </location>
</feature>
<evidence type="ECO:0000256" key="2">
    <source>
        <dbReference type="SAM" id="MobiDB-lite"/>
    </source>
</evidence>
<proteinExistence type="predicted"/>
<evidence type="ECO:0000256" key="1">
    <source>
        <dbReference type="SAM" id="Coils"/>
    </source>
</evidence>
<feature type="compositionally biased region" description="Low complexity" evidence="2">
    <location>
        <begin position="445"/>
        <end position="456"/>
    </location>
</feature>
<feature type="compositionally biased region" description="Acidic residues" evidence="2">
    <location>
        <begin position="565"/>
        <end position="574"/>
    </location>
</feature>
<dbReference type="Proteomes" id="UP001221413">
    <property type="component" value="Unassembled WGS sequence"/>
</dbReference>
<comment type="caution">
    <text evidence="3">The sequence shown here is derived from an EMBL/GenBank/DDBJ whole genome shotgun (WGS) entry which is preliminary data.</text>
</comment>
<evidence type="ECO:0000313" key="4">
    <source>
        <dbReference type="Proteomes" id="UP001221413"/>
    </source>
</evidence>
<feature type="compositionally biased region" description="Polar residues" evidence="2">
    <location>
        <begin position="698"/>
        <end position="709"/>
    </location>
</feature>
<dbReference type="AlphaFoldDB" id="A0AAD6J5F9"/>
<feature type="region of interest" description="Disordered" evidence="2">
    <location>
        <begin position="32"/>
        <end position="80"/>
    </location>
</feature>
<feature type="region of interest" description="Disordered" evidence="2">
    <location>
        <begin position="369"/>
        <end position="456"/>
    </location>
</feature>
<accession>A0AAD6J5F9</accession>
<feature type="compositionally biased region" description="Polar residues" evidence="2">
    <location>
        <begin position="429"/>
        <end position="444"/>
    </location>
</feature>
<feature type="region of interest" description="Disordered" evidence="2">
    <location>
        <begin position="474"/>
        <end position="584"/>
    </location>
</feature>